<dbReference type="Pfam" id="PF07715">
    <property type="entry name" value="Plug"/>
    <property type="match status" value="1"/>
</dbReference>
<dbReference type="InterPro" id="IPR037066">
    <property type="entry name" value="Plug_dom_sf"/>
</dbReference>
<keyword evidence="8" id="KW-0732">Signal</keyword>
<dbReference type="InterPro" id="IPR012910">
    <property type="entry name" value="Plug_dom"/>
</dbReference>
<dbReference type="NCBIfam" id="TIGR04057">
    <property type="entry name" value="SusC_RagA_signa"/>
    <property type="match status" value="1"/>
</dbReference>
<dbReference type="Pfam" id="PF13715">
    <property type="entry name" value="CarbopepD_reg_2"/>
    <property type="match status" value="1"/>
</dbReference>
<feature type="chain" id="PRO_5021223385" evidence="8">
    <location>
        <begin position="37"/>
        <end position="1094"/>
    </location>
</feature>
<dbReference type="InterPro" id="IPR036942">
    <property type="entry name" value="Beta-barrel_TonB_sf"/>
</dbReference>
<name>A0A4Y8L018_9BACT</name>
<dbReference type="Gene3D" id="2.170.130.10">
    <property type="entry name" value="TonB-dependent receptor, plug domain"/>
    <property type="match status" value="1"/>
</dbReference>
<dbReference type="RefSeq" id="WP_134437556.1">
    <property type="nucleotide sequence ID" value="NZ_SOML01000017.1"/>
</dbReference>
<comment type="caution">
    <text evidence="10">The sequence shown here is derived from an EMBL/GenBank/DDBJ whole genome shotgun (WGS) entry which is preliminary data.</text>
</comment>
<dbReference type="InterPro" id="IPR023997">
    <property type="entry name" value="TonB-dep_OMP_SusC/RagA_CS"/>
</dbReference>
<feature type="signal peptide" evidence="8">
    <location>
        <begin position="1"/>
        <end position="36"/>
    </location>
</feature>
<dbReference type="FunFam" id="2.60.40.1120:FF:000003">
    <property type="entry name" value="Outer membrane protein Omp121"/>
    <property type="match status" value="1"/>
</dbReference>
<evidence type="ECO:0000259" key="9">
    <source>
        <dbReference type="Pfam" id="PF07715"/>
    </source>
</evidence>
<dbReference type="STRING" id="1121485.GCA_000426485_03485"/>
<evidence type="ECO:0000256" key="4">
    <source>
        <dbReference type="ARBA" id="ARBA00022692"/>
    </source>
</evidence>
<keyword evidence="2 7" id="KW-0813">Transport</keyword>
<reference evidence="10 11" key="1">
    <citation type="submission" date="2019-03" db="EMBL/GenBank/DDBJ databases">
        <title>San Antonio Military Medical Center submission to MRSN (WRAIR), pending publication.</title>
        <authorList>
            <person name="Blyth D.M."/>
            <person name="Mccarthy S.L."/>
            <person name="Schall S.E."/>
            <person name="Stam J.A."/>
            <person name="Ong A.C."/>
            <person name="Mcgann P.T."/>
        </authorList>
    </citation>
    <scope>NUCLEOTIDE SEQUENCE [LARGE SCALE GENOMIC DNA]</scope>
    <source>
        <strain evidence="10 11">MRSN571793</strain>
    </source>
</reference>
<evidence type="ECO:0000256" key="7">
    <source>
        <dbReference type="PROSITE-ProRule" id="PRU01360"/>
    </source>
</evidence>
<evidence type="ECO:0000256" key="6">
    <source>
        <dbReference type="ARBA" id="ARBA00023237"/>
    </source>
</evidence>
<gene>
    <name evidence="10" type="ORF">E2605_18745</name>
</gene>
<organism evidence="10 11">
    <name type="scientific">Dysgonomonas capnocytophagoides</name>
    <dbReference type="NCBI Taxonomy" id="45254"/>
    <lineage>
        <taxon>Bacteria</taxon>
        <taxon>Pseudomonadati</taxon>
        <taxon>Bacteroidota</taxon>
        <taxon>Bacteroidia</taxon>
        <taxon>Bacteroidales</taxon>
        <taxon>Dysgonomonadaceae</taxon>
        <taxon>Dysgonomonas</taxon>
    </lineage>
</organism>
<dbReference type="NCBIfam" id="TIGR04056">
    <property type="entry name" value="OMP_RagA_SusC"/>
    <property type="match status" value="1"/>
</dbReference>
<keyword evidence="11" id="KW-1185">Reference proteome</keyword>
<dbReference type="Gene3D" id="2.60.40.1120">
    <property type="entry name" value="Carboxypeptidase-like, regulatory domain"/>
    <property type="match status" value="1"/>
</dbReference>
<dbReference type="FunFam" id="2.170.130.10:FF:000024">
    <property type="entry name" value="Outer membrane protein"/>
    <property type="match status" value="1"/>
</dbReference>
<accession>A0A4Y8L018</accession>
<evidence type="ECO:0000256" key="1">
    <source>
        <dbReference type="ARBA" id="ARBA00004571"/>
    </source>
</evidence>
<comment type="subcellular location">
    <subcellularLocation>
        <location evidence="1 7">Cell outer membrane</location>
        <topology evidence="1 7">Multi-pass membrane protein</topology>
    </subcellularLocation>
</comment>
<dbReference type="Proteomes" id="UP000297861">
    <property type="component" value="Unassembled WGS sequence"/>
</dbReference>
<dbReference type="Gene3D" id="2.40.170.20">
    <property type="entry name" value="TonB-dependent receptor, beta-barrel domain"/>
    <property type="match status" value="1"/>
</dbReference>
<dbReference type="InterPro" id="IPR039426">
    <property type="entry name" value="TonB-dep_rcpt-like"/>
</dbReference>
<keyword evidence="5 7" id="KW-0472">Membrane</keyword>
<dbReference type="EMBL" id="SOML01000017">
    <property type="protein sequence ID" value="TFD92599.1"/>
    <property type="molecule type" value="Genomic_DNA"/>
</dbReference>
<evidence type="ECO:0000313" key="11">
    <source>
        <dbReference type="Proteomes" id="UP000297861"/>
    </source>
</evidence>
<keyword evidence="4 7" id="KW-0812">Transmembrane</keyword>
<comment type="similarity">
    <text evidence="7">Belongs to the TonB-dependent receptor family.</text>
</comment>
<keyword evidence="10" id="KW-0675">Receptor</keyword>
<keyword evidence="3 7" id="KW-1134">Transmembrane beta strand</keyword>
<dbReference type="SUPFAM" id="SSF49464">
    <property type="entry name" value="Carboxypeptidase regulatory domain-like"/>
    <property type="match status" value="1"/>
</dbReference>
<dbReference type="PROSITE" id="PS52016">
    <property type="entry name" value="TONB_DEPENDENT_REC_3"/>
    <property type="match status" value="1"/>
</dbReference>
<dbReference type="OrthoDB" id="778480at2"/>
<feature type="domain" description="TonB-dependent receptor plug" evidence="9">
    <location>
        <begin position="129"/>
        <end position="236"/>
    </location>
</feature>
<dbReference type="InterPro" id="IPR023996">
    <property type="entry name" value="TonB-dep_OMP_SusC/RagA"/>
</dbReference>
<dbReference type="InterPro" id="IPR008969">
    <property type="entry name" value="CarboxyPept-like_regulatory"/>
</dbReference>
<dbReference type="GO" id="GO:0009279">
    <property type="term" value="C:cell outer membrane"/>
    <property type="evidence" value="ECO:0007669"/>
    <property type="project" value="UniProtKB-SubCell"/>
</dbReference>
<evidence type="ECO:0000313" key="10">
    <source>
        <dbReference type="EMBL" id="TFD92599.1"/>
    </source>
</evidence>
<sequence>MKKNSPKRVECSLYKSIRKTVFLIMLTLLSTLSALAQERSISGAVIDEKGEPLIGVSVSIKGTTTGTLTDIDGKFKLNADSHAVLSVSYLGYTTKEVSVGNQSVINISLVEDSKVLDDVVVVGFATQKKVNLTGSVGIATAKELDSRPVANATQALQGLVPGLQISTNNGSPEKNMNINIRGTGTIGDGSSGAPLILIDGMEGDINTINPQDIENISVLKDAAASSIYGSRAPFGVVLITTKKGKSGRSSINYNNSFRISSPINLPKMMDSYTFANYFNSAAKGVGWGTVFSNDVMQKMLDFQAKGGTSTGGLPTDGTIWGKPAGDPFTQAYANTDWYSEIYKDNNFSQEHNVSLSGGSDKITYYAGLGYLDQSGLLRQGDDGLKRYNVTAKINAEMTSWLDFSYNLRYIRMDNWRPTKFTDGLYEKIGRQTWPNLPIYDENGFYHNSNAETPAMQLALGGKRTSQTDKIYHQGAFIVEPIKDWRTHFEFNYSTNTTDVREISLPYYNHKVNGDIDDTNGTNSLYQDHKKENYWNINIFSDYTRTFNEKHNFKVMGGFQADEMKQSFFSAKGYGLLLEDLAELNLISSLDGLGKDKVPEVGGYRNEWATAGFFGRINYDYEGKYLAEVNMRYDGSSRFRRGNRWDLYPSFSAGWNIARESFWQPFEKTVSMLKLRASYGELGNQNTNAWYPTYREMTIKAADGAWLQNGVKPNIEKIEKLISTTLTWETIRTWNVGLDWAMLNNRLTGSFDYYNRFTDNMVGKAPELPGVLGIEQPFTNNCDLKTAGWELSLSWNDRLKNGLGYSAKVMLSDATTTIESYPGNTTNSISTYVSGRKTGEIWGYQTVGIAKTQEEMDAHLAKVGGQSFGSEWGAGDIMYADLDGKTGISEGARTIDDHGDLKVIGNNTPRYFFGIDLSADWKGIDFRAFFQGVMKRDVWMNSNMFWGAVQDQWWSTGLKEHADYFRDEASGLNNEIPANLDAYYPRPLFGWGSNGAGKNHKTQSRYLQDASYIRLKNLQIGYTLPASFTQKLSISKCRIFVSGENLWTGTSLSKLFDPETVDGGDTGTNANEFIKNGGNAYPLSKTWSFGLSLTL</sequence>
<dbReference type="SUPFAM" id="SSF56935">
    <property type="entry name" value="Porins"/>
    <property type="match status" value="1"/>
</dbReference>
<evidence type="ECO:0000256" key="5">
    <source>
        <dbReference type="ARBA" id="ARBA00023136"/>
    </source>
</evidence>
<evidence type="ECO:0000256" key="3">
    <source>
        <dbReference type="ARBA" id="ARBA00022452"/>
    </source>
</evidence>
<proteinExistence type="inferred from homology"/>
<dbReference type="AlphaFoldDB" id="A0A4Y8L018"/>
<keyword evidence="6 7" id="KW-0998">Cell outer membrane</keyword>
<evidence type="ECO:0000256" key="8">
    <source>
        <dbReference type="SAM" id="SignalP"/>
    </source>
</evidence>
<protein>
    <submittedName>
        <fullName evidence="10">TonB-dependent receptor</fullName>
    </submittedName>
</protein>
<evidence type="ECO:0000256" key="2">
    <source>
        <dbReference type="ARBA" id="ARBA00022448"/>
    </source>
</evidence>